<feature type="non-terminal residue" evidence="1">
    <location>
        <position position="49"/>
    </location>
</feature>
<protein>
    <recommendedName>
        <fullName evidence="2">Glycosyltransferase subfamily 4-like N-terminal domain-containing protein</fullName>
    </recommendedName>
</protein>
<dbReference type="AlphaFoldDB" id="A0A382I2W6"/>
<evidence type="ECO:0000313" key="1">
    <source>
        <dbReference type="EMBL" id="SVB93183.1"/>
    </source>
</evidence>
<sequence length="49" mass="5817">MGKSLAAKEHQVHFIAYTQPFRLDIFSENINFHEVSVPDYPLFEYIPFE</sequence>
<name>A0A382I2W6_9ZZZZ</name>
<proteinExistence type="predicted"/>
<gene>
    <name evidence="1" type="ORF">METZ01_LOCUS246037</name>
</gene>
<dbReference type="EMBL" id="UINC01064476">
    <property type="protein sequence ID" value="SVB93183.1"/>
    <property type="molecule type" value="Genomic_DNA"/>
</dbReference>
<organism evidence="1">
    <name type="scientific">marine metagenome</name>
    <dbReference type="NCBI Taxonomy" id="408172"/>
    <lineage>
        <taxon>unclassified sequences</taxon>
        <taxon>metagenomes</taxon>
        <taxon>ecological metagenomes</taxon>
    </lineage>
</organism>
<reference evidence="1" key="1">
    <citation type="submission" date="2018-05" db="EMBL/GenBank/DDBJ databases">
        <authorList>
            <person name="Lanie J.A."/>
            <person name="Ng W.-L."/>
            <person name="Kazmierczak K.M."/>
            <person name="Andrzejewski T.M."/>
            <person name="Davidsen T.M."/>
            <person name="Wayne K.J."/>
            <person name="Tettelin H."/>
            <person name="Glass J.I."/>
            <person name="Rusch D."/>
            <person name="Podicherti R."/>
            <person name="Tsui H.-C.T."/>
            <person name="Winkler M.E."/>
        </authorList>
    </citation>
    <scope>NUCLEOTIDE SEQUENCE</scope>
</reference>
<evidence type="ECO:0008006" key="2">
    <source>
        <dbReference type="Google" id="ProtNLM"/>
    </source>
</evidence>
<accession>A0A382I2W6</accession>
<dbReference type="Gene3D" id="3.40.50.2000">
    <property type="entry name" value="Glycogen Phosphorylase B"/>
    <property type="match status" value="1"/>
</dbReference>